<keyword evidence="2" id="KW-0805">Transcription regulation</keyword>
<dbReference type="SMART" id="SM00906">
    <property type="entry name" value="Fungal_trans"/>
    <property type="match status" value="1"/>
</dbReference>
<evidence type="ECO:0000256" key="3">
    <source>
        <dbReference type="ARBA" id="ARBA00023125"/>
    </source>
</evidence>
<dbReference type="EMBL" id="MU005569">
    <property type="protein sequence ID" value="KAF2692172.1"/>
    <property type="molecule type" value="Genomic_DNA"/>
</dbReference>
<keyword evidence="9" id="KW-1185">Reference proteome</keyword>
<dbReference type="Proteomes" id="UP000799291">
    <property type="component" value="Unassembled WGS sequence"/>
</dbReference>
<evidence type="ECO:0000256" key="5">
    <source>
        <dbReference type="ARBA" id="ARBA00023242"/>
    </source>
</evidence>
<evidence type="ECO:0000259" key="7">
    <source>
        <dbReference type="SMART" id="SM00906"/>
    </source>
</evidence>
<dbReference type="GO" id="GO:0008270">
    <property type="term" value="F:zinc ion binding"/>
    <property type="evidence" value="ECO:0007669"/>
    <property type="project" value="InterPro"/>
</dbReference>
<dbReference type="GO" id="GO:0006351">
    <property type="term" value="P:DNA-templated transcription"/>
    <property type="evidence" value="ECO:0007669"/>
    <property type="project" value="InterPro"/>
</dbReference>
<keyword evidence="3" id="KW-0238">DNA-binding</keyword>
<reference evidence="8" key="1">
    <citation type="journal article" date="2020" name="Stud. Mycol.">
        <title>101 Dothideomycetes genomes: a test case for predicting lifestyles and emergence of pathogens.</title>
        <authorList>
            <person name="Haridas S."/>
            <person name="Albert R."/>
            <person name="Binder M."/>
            <person name="Bloem J."/>
            <person name="Labutti K."/>
            <person name="Salamov A."/>
            <person name="Andreopoulos B."/>
            <person name="Baker S."/>
            <person name="Barry K."/>
            <person name="Bills G."/>
            <person name="Bluhm B."/>
            <person name="Cannon C."/>
            <person name="Castanera R."/>
            <person name="Culley D."/>
            <person name="Daum C."/>
            <person name="Ezra D."/>
            <person name="Gonzalez J."/>
            <person name="Henrissat B."/>
            <person name="Kuo A."/>
            <person name="Liang C."/>
            <person name="Lipzen A."/>
            <person name="Lutzoni F."/>
            <person name="Magnuson J."/>
            <person name="Mondo S."/>
            <person name="Nolan M."/>
            <person name="Ohm R."/>
            <person name="Pangilinan J."/>
            <person name="Park H.-J."/>
            <person name="Ramirez L."/>
            <person name="Alfaro M."/>
            <person name="Sun H."/>
            <person name="Tritt A."/>
            <person name="Yoshinaga Y."/>
            <person name="Zwiers L.-H."/>
            <person name="Turgeon B."/>
            <person name="Goodwin S."/>
            <person name="Spatafora J."/>
            <person name="Crous P."/>
            <person name="Grigoriev I."/>
        </authorList>
    </citation>
    <scope>NUCLEOTIDE SEQUENCE</scope>
    <source>
        <strain evidence="8">CBS 122367</strain>
    </source>
</reference>
<dbReference type="PANTHER" id="PTHR47171">
    <property type="entry name" value="FARA-RELATED"/>
    <property type="match status" value="1"/>
</dbReference>
<sequence>MQSPHRRKRKHDRPQSPLLTKRLDSRPAAPSTTSERSQSLVAITPEIAPRQNDTSRTDDDVRPGSYLGRAEYVSGTVPIDEEDATRYSSGRSSGLADEDKRYLSDLRVFELPPRSLYDSLIASFMQHCYPWMPIVESSELRATETFQPSLLLLHSVFVAASRVSLAPNAVASGDVFYRKAKALYHLGHEAAPMNVVRSICLLLWFNNSGPEHISLDASSFWLHMGVALAHQLGLHREPSPKQTDAKLRRRLWWTLFIRDCQIATSHGRPRTINPEDSNVRPLKLDDFSVPNDDASLFLAFSEICSTLTDLTESLVRGTLGWTKQISIETRLHSFIRDLPDSLRICDKQTGHVLPYNFKSRQLNVMFFTAIMLLHRPTTPGAIPSAAALLASSFSAGIFEDFLARGELGFLAPVFNFHLMTAAYAQLACFKYPLLWLKAECELEIVNKCLVEMAKRYPTAVGAQRVIRAVFRTVSAQKRHEGLIHITTDLEQMKYFELLGPDLCSKWSLVRPSAQNTIPGAQLPLQRRTAIGHLTVDTSLESPNPFPRDNLHMQLGAQPTPSDELSFGDSLLADIGVHDSYFATNGAFTAVGNWMLGDCTADVDWMNGGLEA</sequence>
<dbReference type="InterPro" id="IPR007219">
    <property type="entry name" value="XnlR_reg_dom"/>
</dbReference>
<evidence type="ECO:0000256" key="6">
    <source>
        <dbReference type="SAM" id="MobiDB-lite"/>
    </source>
</evidence>
<protein>
    <recommendedName>
        <fullName evidence="7">Xylanolytic transcriptional activator regulatory domain-containing protein</fullName>
    </recommendedName>
</protein>
<evidence type="ECO:0000256" key="1">
    <source>
        <dbReference type="ARBA" id="ARBA00022833"/>
    </source>
</evidence>
<keyword evidence="5" id="KW-0539">Nucleus</keyword>
<dbReference type="Pfam" id="PF04082">
    <property type="entry name" value="Fungal_trans"/>
    <property type="match status" value="1"/>
</dbReference>
<evidence type="ECO:0000313" key="9">
    <source>
        <dbReference type="Proteomes" id="UP000799291"/>
    </source>
</evidence>
<dbReference type="AlphaFoldDB" id="A0A6G1JNN1"/>
<dbReference type="InterPro" id="IPR052073">
    <property type="entry name" value="Amide_Lactam_Regulators"/>
</dbReference>
<dbReference type="PANTHER" id="PTHR47171:SF2">
    <property type="entry name" value="TRANSCRIPTION FACTOR, PUTATIVE-RELATED"/>
    <property type="match status" value="1"/>
</dbReference>
<dbReference type="CDD" id="cd12148">
    <property type="entry name" value="fungal_TF_MHR"/>
    <property type="match status" value="1"/>
</dbReference>
<organism evidence="8 9">
    <name type="scientific">Lentithecium fluviatile CBS 122367</name>
    <dbReference type="NCBI Taxonomy" id="1168545"/>
    <lineage>
        <taxon>Eukaryota</taxon>
        <taxon>Fungi</taxon>
        <taxon>Dikarya</taxon>
        <taxon>Ascomycota</taxon>
        <taxon>Pezizomycotina</taxon>
        <taxon>Dothideomycetes</taxon>
        <taxon>Pleosporomycetidae</taxon>
        <taxon>Pleosporales</taxon>
        <taxon>Massarineae</taxon>
        <taxon>Lentitheciaceae</taxon>
        <taxon>Lentithecium</taxon>
    </lineage>
</organism>
<feature type="region of interest" description="Disordered" evidence="6">
    <location>
        <begin position="1"/>
        <end position="67"/>
    </location>
</feature>
<keyword evidence="1" id="KW-0862">Zinc</keyword>
<feature type="compositionally biased region" description="Basic residues" evidence="6">
    <location>
        <begin position="1"/>
        <end position="12"/>
    </location>
</feature>
<name>A0A6G1JNN1_9PLEO</name>
<evidence type="ECO:0000313" key="8">
    <source>
        <dbReference type="EMBL" id="KAF2692172.1"/>
    </source>
</evidence>
<evidence type="ECO:0000256" key="4">
    <source>
        <dbReference type="ARBA" id="ARBA00023163"/>
    </source>
</evidence>
<evidence type="ECO:0000256" key="2">
    <source>
        <dbReference type="ARBA" id="ARBA00023015"/>
    </source>
</evidence>
<feature type="compositionally biased region" description="Polar residues" evidence="6">
    <location>
        <begin position="30"/>
        <end position="41"/>
    </location>
</feature>
<proteinExistence type="predicted"/>
<feature type="domain" description="Xylanolytic transcriptional activator regulatory" evidence="7">
    <location>
        <begin position="218"/>
        <end position="287"/>
    </location>
</feature>
<dbReference type="GO" id="GO:0003677">
    <property type="term" value="F:DNA binding"/>
    <property type="evidence" value="ECO:0007669"/>
    <property type="project" value="UniProtKB-KW"/>
</dbReference>
<keyword evidence="4" id="KW-0804">Transcription</keyword>
<feature type="compositionally biased region" description="Basic and acidic residues" evidence="6">
    <location>
        <begin position="53"/>
        <end position="62"/>
    </location>
</feature>
<accession>A0A6G1JNN1</accession>
<gene>
    <name evidence="8" type="ORF">K458DRAFT_286823</name>
</gene>
<dbReference type="OrthoDB" id="10251155at2759"/>